<comment type="caution">
    <text evidence="1">The sequence shown here is derived from an EMBL/GenBank/DDBJ whole genome shotgun (WGS) entry which is preliminary data.</text>
</comment>
<reference evidence="1 2" key="1">
    <citation type="journal article" date="2018" name="MBio">
        <title>Comparative Genomics Reveals the Core Gene Toolbox for the Fungus-Insect Symbiosis.</title>
        <authorList>
            <person name="Wang Y."/>
            <person name="Stata M."/>
            <person name="Wang W."/>
            <person name="Stajich J.E."/>
            <person name="White M.M."/>
            <person name="Moncalvo J.M."/>
        </authorList>
    </citation>
    <scope>NUCLEOTIDE SEQUENCE [LARGE SCALE GENOMIC DNA]</scope>
    <source>
        <strain evidence="1 2">SC-DP-2</strain>
    </source>
</reference>
<protein>
    <submittedName>
        <fullName evidence="1">Uncharacterized protein</fullName>
    </submittedName>
</protein>
<dbReference type="AlphaFoldDB" id="A0A2T9Y1S6"/>
<dbReference type="EMBL" id="MBFS01003508">
    <property type="protein sequence ID" value="PVU86291.1"/>
    <property type="molecule type" value="Genomic_DNA"/>
</dbReference>
<organism evidence="1 2">
    <name type="scientific">Smittium megazygosporum</name>
    <dbReference type="NCBI Taxonomy" id="133381"/>
    <lineage>
        <taxon>Eukaryota</taxon>
        <taxon>Fungi</taxon>
        <taxon>Fungi incertae sedis</taxon>
        <taxon>Zoopagomycota</taxon>
        <taxon>Kickxellomycotina</taxon>
        <taxon>Harpellomycetes</taxon>
        <taxon>Harpellales</taxon>
        <taxon>Legeriomycetaceae</taxon>
        <taxon>Smittium</taxon>
    </lineage>
</organism>
<keyword evidence="2" id="KW-1185">Reference proteome</keyword>
<sequence length="357" mass="41179">MQKRYLVFDSDLVNAVPNARASRVNGEIFVNKRNIRTVKYDATTTDLNPSSKEFRLSLTPSFKKARSSYLPSAQLENWNNIQQKHLDTDKRNTVFKYTRYNLINSDSIQEKKALDENNIVCALQSNSNLGSQCNLKPMNILSNPIKRLQEFSFKDYYQNSENTGFSVRKPDHRRRQNKEYILSHNLASSDDSSFSDDENIYSRQLSSFCGMYSTPKNISSGFLCDNISPIENTFGSRQELQDIYRKKSSSFKKVCTQNQTSHRESSIDLSIEDENRDFSFSNPCTEAEIHFANSETLSFYPEQHDLKILENTEFGQKYGEWRYDFEIGESDLKSGDMELVALVDSPLSLDHSLQVLH</sequence>
<name>A0A2T9Y1S6_9FUNG</name>
<gene>
    <name evidence="1" type="ORF">BB560_006775</name>
</gene>
<dbReference type="Proteomes" id="UP000245609">
    <property type="component" value="Unassembled WGS sequence"/>
</dbReference>
<evidence type="ECO:0000313" key="1">
    <source>
        <dbReference type="EMBL" id="PVU86291.1"/>
    </source>
</evidence>
<accession>A0A2T9Y1S6</accession>
<proteinExistence type="predicted"/>
<evidence type="ECO:0000313" key="2">
    <source>
        <dbReference type="Proteomes" id="UP000245609"/>
    </source>
</evidence>